<comment type="caution">
    <text evidence="2">The sequence shown here is derived from an EMBL/GenBank/DDBJ whole genome shotgun (WGS) entry which is preliminary data.</text>
</comment>
<reference evidence="2" key="2">
    <citation type="journal article" date="2014" name="ISME J.">
        <title>Microbial stratification in low pH oxic and suboxic macroscopic growths along an acid mine drainage.</title>
        <authorList>
            <person name="Mendez-Garcia C."/>
            <person name="Mesa V."/>
            <person name="Sprenger R.R."/>
            <person name="Richter M."/>
            <person name="Diez M.S."/>
            <person name="Solano J."/>
            <person name="Bargiela R."/>
            <person name="Golyshina O.V."/>
            <person name="Manteca A."/>
            <person name="Ramos J.L."/>
            <person name="Gallego J.R."/>
            <person name="Llorente I."/>
            <person name="Martins Dos Santos V.A."/>
            <person name="Jensen O.N."/>
            <person name="Pelaez A.I."/>
            <person name="Sanchez J."/>
            <person name="Ferrer M."/>
        </authorList>
    </citation>
    <scope>NUCLEOTIDE SEQUENCE</scope>
</reference>
<organism evidence="2">
    <name type="scientific">mine drainage metagenome</name>
    <dbReference type="NCBI Taxonomy" id="410659"/>
    <lineage>
        <taxon>unclassified sequences</taxon>
        <taxon>metagenomes</taxon>
        <taxon>ecological metagenomes</taxon>
    </lineage>
</organism>
<gene>
    <name evidence="2" type="ORF">B2A_11942</name>
</gene>
<evidence type="ECO:0000256" key="1">
    <source>
        <dbReference type="SAM" id="MobiDB-lite"/>
    </source>
</evidence>
<proteinExistence type="predicted"/>
<name>T0YYF4_9ZZZZ</name>
<protein>
    <submittedName>
        <fullName evidence="2">DNA polymerase III chi subunit, HolC</fullName>
    </submittedName>
</protein>
<reference evidence="2" key="1">
    <citation type="submission" date="2013-08" db="EMBL/GenBank/DDBJ databases">
        <authorList>
            <person name="Mendez C."/>
            <person name="Richter M."/>
            <person name="Ferrer M."/>
            <person name="Sanchez J."/>
        </authorList>
    </citation>
    <scope>NUCLEOTIDE SEQUENCE</scope>
</reference>
<dbReference type="Gene3D" id="3.40.50.10110">
    <property type="entry name" value="DNA polymerase III subunit chi"/>
    <property type="match status" value="1"/>
</dbReference>
<dbReference type="SUPFAM" id="SSF102400">
    <property type="entry name" value="DNA polymerase III chi subunit"/>
    <property type="match status" value="1"/>
</dbReference>
<feature type="region of interest" description="Disordered" evidence="1">
    <location>
        <begin position="1"/>
        <end position="21"/>
    </location>
</feature>
<sequence>MPHEWLRAARPGAPRRRPSCSALSLQTPRLDVLINLGLSAEPPSFLERIARVVEIIDGEPSRRDAGRARFKAYRQTGLSPDTHTLQAS</sequence>
<dbReference type="GO" id="GO:0003677">
    <property type="term" value="F:DNA binding"/>
    <property type="evidence" value="ECO:0007669"/>
    <property type="project" value="InterPro"/>
</dbReference>
<dbReference type="InterPro" id="IPR036768">
    <property type="entry name" value="PolIII_chi_sf"/>
</dbReference>
<accession>T0YYF4</accession>
<evidence type="ECO:0000313" key="2">
    <source>
        <dbReference type="EMBL" id="EQD36977.1"/>
    </source>
</evidence>
<dbReference type="GO" id="GO:0006260">
    <property type="term" value="P:DNA replication"/>
    <property type="evidence" value="ECO:0007669"/>
    <property type="project" value="InterPro"/>
</dbReference>
<dbReference type="GO" id="GO:0003887">
    <property type="term" value="F:DNA-directed DNA polymerase activity"/>
    <property type="evidence" value="ECO:0007669"/>
    <property type="project" value="InterPro"/>
</dbReference>
<dbReference type="InterPro" id="IPR007459">
    <property type="entry name" value="DNA_pol3_chi"/>
</dbReference>
<dbReference type="Pfam" id="PF04364">
    <property type="entry name" value="DNA_pol3_chi"/>
    <property type="match status" value="1"/>
</dbReference>
<dbReference type="AlphaFoldDB" id="T0YYF4"/>
<dbReference type="EMBL" id="AUZZ01008618">
    <property type="protein sequence ID" value="EQD36977.1"/>
    <property type="molecule type" value="Genomic_DNA"/>
</dbReference>